<dbReference type="Proteomes" id="UP000002415">
    <property type="component" value="Chromosome"/>
</dbReference>
<protein>
    <submittedName>
        <fullName evidence="1">Uncharacterized protein</fullName>
    </submittedName>
</protein>
<dbReference type="HOGENOM" id="CLU_1174000_0_0_0"/>
<name>A7HLX6_FERNB</name>
<reference evidence="1 2" key="2">
    <citation type="journal article" date="2009" name="Proc. Natl. Acad. Sci. U.S.A.">
        <title>On the chimeric nature, thermophilic origin, and phylogenetic placement of the Thermotogales.</title>
        <authorList>
            <person name="Zhaxybayeva O."/>
            <person name="Swithers K.S."/>
            <person name="Lapierre P."/>
            <person name="Fournier G.P."/>
            <person name="Bickhart D.M."/>
            <person name="DeBoy R.T."/>
            <person name="Nelson K.E."/>
            <person name="Nesbo C.L."/>
            <person name="Doolittle W.F."/>
            <person name="Gogarten J.P."/>
            <person name="Noll K.M."/>
        </authorList>
    </citation>
    <scope>NUCLEOTIDE SEQUENCE [LARGE SCALE GENOMIC DNA]</scope>
    <source>
        <strain evidence="2">ATCC 35602 / DSM 5306 / Rt17-B1</strain>
    </source>
</reference>
<dbReference type="EMBL" id="CP000771">
    <property type="protein sequence ID" value="ABS60909.1"/>
    <property type="molecule type" value="Genomic_DNA"/>
</dbReference>
<organism evidence="1 2">
    <name type="scientific">Fervidobacterium nodosum (strain ATCC 35602 / DSM 5306 / Rt17-B1)</name>
    <dbReference type="NCBI Taxonomy" id="381764"/>
    <lineage>
        <taxon>Bacteria</taxon>
        <taxon>Thermotogati</taxon>
        <taxon>Thermotogota</taxon>
        <taxon>Thermotogae</taxon>
        <taxon>Thermotogales</taxon>
        <taxon>Fervidobacteriaceae</taxon>
        <taxon>Fervidobacterium</taxon>
    </lineage>
</organism>
<dbReference type="STRING" id="381764.Fnod_1061"/>
<proteinExistence type="predicted"/>
<evidence type="ECO:0000313" key="1">
    <source>
        <dbReference type="EMBL" id="ABS60909.1"/>
    </source>
</evidence>
<sequence length="236" mass="26306">MKRSFWRVVIFTSTLFLFILSSCAMLEYYTTAGMLEAYVLKGLFLSPVEGVTVVVKSNWGRIRGEGKTDSSGIAKIGTNLIKDGEQLNVIVKKENYGTVVFQDIKFKANDSIQIFPYLEESVATPTYEIPIDIDVRLYTDSTKSKSVDPSSVATDTIYVVVNAKPKEFDIKKIYVKVNGTPGVILNLPADLSNEYSTNLEDTISLKDLQGEIPLIVVAQDKNNDKVQKVIYLNIVK</sequence>
<accession>A7HLX6</accession>
<keyword evidence="2" id="KW-1185">Reference proteome</keyword>
<reference evidence="1 2" key="1">
    <citation type="submission" date="2007-07" db="EMBL/GenBank/DDBJ databases">
        <title>Complete sequence of Fervidobacterium nodosum Rt17-B1.</title>
        <authorList>
            <consortium name="US DOE Joint Genome Institute"/>
            <person name="Copeland A."/>
            <person name="Lucas S."/>
            <person name="Lapidus A."/>
            <person name="Barry K."/>
            <person name="Glavina del Rio T."/>
            <person name="Dalin E."/>
            <person name="Tice H."/>
            <person name="Pitluck S."/>
            <person name="Saunders E."/>
            <person name="Brettin T."/>
            <person name="Bruce D."/>
            <person name="Detter J.C."/>
            <person name="Han C."/>
            <person name="Schmutz J."/>
            <person name="Larimer F."/>
            <person name="Land M."/>
            <person name="Hauser L."/>
            <person name="Kyrpides N."/>
            <person name="Mikhailova N."/>
            <person name="Nelson K."/>
            <person name="Gogarten J.P."/>
            <person name="Noll K."/>
            <person name="Richardson P."/>
        </authorList>
    </citation>
    <scope>NUCLEOTIDE SEQUENCE [LARGE SCALE GENOMIC DNA]</scope>
    <source>
        <strain evidence="2">ATCC 35602 / DSM 5306 / Rt17-B1</strain>
    </source>
</reference>
<dbReference type="KEGG" id="fno:Fnod_1061"/>
<dbReference type="PROSITE" id="PS51257">
    <property type="entry name" value="PROKAR_LIPOPROTEIN"/>
    <property type="match status" value="1"/>
</dbReference>
<dbReference type="AlphaFoldDB" id="A7HLX6"/>
<evidence type="ECO:0000313" key="2">
    <source>
        <dbReference type="Proteomes" id="UP000002415"/>
    </source>
</evidence>
<gene>
    <name evidence="1" type="ordered locus">Fnod_1061</name>
</gene>
<dbReference type="RefSeq" id="WP_011994223.1">
    <property type="nucleotide sequence ID" value="NC_009718.1"/>
</dbReference>